<protein>
    <submittedName>
        <fullName evidence="1">Uncharacterized protein</fullName>
    </submittedName>
</protein>
<reference evidence="1 2" key="1">
    <citation type="journal article" date="2016" name="Nat. Commun.">
        <title>Ectomycorrhizal ecology is imprinted in the genome of the dominant symbiotic fungus Cenococcum geophilum.</title>
        <authorList>
            <consortium name="DOE Joint Genome Institute"/>
            <person name="Peter M."/>
            <person name="Kohler A."/>
            <person name="Ohm R.A."/>
            <person name="Kuo A."/>
            <person name="Krutzmann J."/>
            <person name="Morin E."/>
            <person name="Arend M."/>
            <person name="Barry K.W."/>
            <person name="Binder M."/>
            <person name="Choi C."/>
            <person name="Clum A."/>
            <person name="Copeland A."/>
            <person name="Grisel N."/>
            <person name="Haridas S."/>
            <person name="Kipfer T."/>
            <person name="LaButti K."/>
            <person name="Lindquist E."/>
            <person name="Lipzen A."/>
            <person name="Maire R."/>
            <person name="Meier B."/>
            <person name="Mihaltcheva S."/>
            <person name="Molinier V."/>
            <person name="Murat C."/>
            <person name="Poggeler S."/>
            <person name="Quandt C.A."/>
            <person name="Sperisen C."/>
            <person name="Tritt A."/>
            <person name="Tisserant E."/>
            <person name="Crous P.W."/>
            <person name="Henrissat B."/>
            <person name="Nehls U."/>
            <person name="Egli S."/>
            <person name="Spatafora J.W."/>
            <person name="Grigoriev I.V."/>
            <person name="Martin F.M."/>
        </authorList>
    </citation>
    <scope>NUCLEOTIDE SEQUENCE [LARGE SCALE GENOMIC DNA]</scope>
    <source>
        <strain evidence="1 2">1.58</strain>
    </source>
</reference>
<sequence length="489" mass="54065">MDGVPSEWVRAAFRFSRSASSASSFSYPDDDNTSPVAVAGNTNLDDLGKDPRFRRLLEVILFLATKAAWAWRRRSPAIRARNEDTKHLVLEDVGDNIDGETSSPSSSTLEGTATPPNAAKVINDNGERKPLLPHRKPQTLPLVNRALPTNNVSLVVLAFIGLNIFYNLYSIPFDMKYLFVFADRTGFAFVANLPLLYLFAAKNKPINAHLLHFRQRWYELFLFVHVTLQVAALVLLWLHYHTSRPYVGIALGIFLIDRLLFRLCLKTTTIHATLTVLHGWAPTGHIFLTTPSLSRTHILQAHLRRPSVHHRFLNHPTPLLAHPPHPRPIRLHPHAPAPRQHAPNDLPPPQRVLRLPHTLHTLQSSTTTIVVAFPLLWALLAPSASASASASSSPLDPESAPASRASRPGPGVHLLRITHARAHRAWLLEGRLEELRRKRGRSDVKGVVREWVEGAEGKGGVVVSGPDDMNRDVRNACVGLVGGEGKGGG</sequence>
<name>A0ACC8EMU0_9PEZI</name>
<evidence type="ECO:0000313" key="1">
    <source>
        <dbReference type="EMBL" id="OCK87633.1"/>
    </source>
</evidence>
<gene>
    <name evidence="1" type="ORF">K441DRAFT_709282</name>
</gene>
<evidence type="ECO:0000313" key="2">
    <source>
        <dbReference type="Proteomes" id="UP000250078"/>
    </source>
</evidence>
<keyword evidence="2" id="KW-1185">Reference proteome</keyword>
<organism evidence="1 2">
    <name type="scientific">Cenococcum geophilum 1.58</name>
    <dbReference type="NCBI Taxonomy" id="794803"/>
    <lineage>
        <taxon>Eukaryota</taxon>
        <taxon>Fungi</taxon>
        <taxon>Dikarya</taxon>
        <taxon>Ascomycota</taxon>
        <taxon>Pezizomycotina</taxon>
        <taxon>Dothideomycetes</taxon>
        <taxon>Pleosporomycetidae</taxon>
        <taxon>Gloniales</taxon>
        <taxon>Gloniaceae</taxon>
        <taxon>Cenococcum</taxon>
    </lineage>
</organism>
<accession>A0ACC8EMU0</accession>
<proteinExistence type="predicted"/>
<dbReference type="EMBL" id="KV748258">
    <property type="protein sequence ID" value="OCK87633.1"/>
    <property type="molecule type" value="Genomic_DNA"/>
</dbReference>
<dbReference type="Proteomes" id="UP000250078">
    <property type="component" value="Unassembled WGS sequence"/>
</dbReference>